<feature type="compositionally biased region" description="Basic and acidic residues" evidence="1">
    <location>
        <begin position="327"/>
        <end position="343"/>
    </location>
</feature>
<sequence length="512" mass="56508">MALQAVYKQFLAAPNSSALAQNASLHYITTLTSFYGPTDIIKHLSSTRNQINKHKEELINVVEGQNALAVQAELTLEFQDTGGPYLPGLDDQFLSDRTVHLPVFHIVKFDSDGQITTIQQSWDQGALLKQLDVIGKTGRNWPIRDGPEQIKLIARTAGKPAEPTAADLASRTRTNSSGTLRDARHRDEPVPAVVSPYAGTRPRQRTFEEILGDEHHDFEAPDREKSPSKVVAPKIGAGKNFQPSRLFDKPEDAPPEPDSPEDGKSPERFMRPHPKKYNHFDFADGSDPSDAPKAGIAMDSVKGKHRSQWDFEDFVTPQKAKPSKTLRNQEIRHWGTGTDKDDIVESPAKAAGKPRRDAEKHFEMEDDGNPPTEPRVAPRPRGTTHNSGLGLYKNHMTTDDGSDPVQSPEPRALGNITNLKDRSKTFAAHFDMNDNSPTQEGTRFTAPHKENNKPVKENGPEHRIKLGGDGMGNPKGGRGWSLGDDSDEERQPAAIPGRKGAAQKAANSFWDH</sequence>
<evidence type="ECO:0000256" key="1">
    <source>
        <dbReference type="SAM" id="MobiDB-lite"/>
    </source>
</evidence>
<feature type="compositionally biased region" description="Basic and acidic residues" evidence="1">
    <location>
        <begin position="447"/>
        <end position="466"/>
    </location>
</feature>
<dbReference type="InterPro" id="IPR032710">
    <property type="entry name" value="NTF2-like_dom_sf"/>
</dbReference>
<keyword evidence="3" id="KW-1185">Reference proteome</keyword>
<evidence type="ECO:0000313" key="3">
    <source>
        <dbReference type="Proteomes" id="UP001265746"/>
    </source>
</evidence>
<feature type="compositionally biased region" description="Basic and acidic residues" evidence="1">
    <location>
        <begin position="205"/>
        <end position="227"/>
    </location>
</feature>
<feature type="compositionally biased region" description="Basic and acidic residues" evidence="1">
    <location>
        <begin position="354"/>
        <end position="363"/>
    </location>
</feature>
<dbReference type="Proteomes" id="UP001265746">
    <property type="component" value="Unassembled WGS sequence"/>
</dbReference>
<feature type="compositionally biased region" description="Polar residues" evidence="1">
    <location>
        <begin position="433"/>
        <end position="442"/>
    </location>
</feature>
<protein>
    <recommendedName>
        <fullName evidence="4">NTF2-like protein</fullName>
    </recommendedName>
</protein>
<dbReference type="AlphaFoldDB" id="A0AAD9SL97"/>
<gene>
    <name evidence="2" type="ORF">N8I77_004608</name>
</gene>
<name>A0AAD9SL97_PHOAM</name>
<feature type="region of interest" description="Disordered" evidence="1">
    <location>
        <begin position="156"/>
        <end position="512"/>
    </location>
</feature>
<comment type="caution">
    <text evidence="2">The sequence shown here is derived from an EMBL/GenBank/DDBJ whole genome shotgun (WGS) entry which is preliminary data.</text>
</comment>
<accession>A0AAD9SL97</accession>
<evidence type="ECO:0000313" key="2">
    <source>
        <dbReference type="EMBL" id="KAK2611248.1"/>
    </source>
</evidence>
<reference evidence="2" key="1">
    <citation type="submission" date="2023-06" db="EMBL/GenBank/DDBJ databases">
        <authorList>
            <person name="Noh H."/>
        </authorList>
    </citation>
    <scope>NUCLEOTIDE SEQUENCE</scope>
    <source>
        <strain evidence="2">DUCC20226</strain>
    </source>
</reference>
<dbReference type="SUPFAM" id="SSF54427">
    <property type="entry name" value="NTF2-like"/>
    <property type="match status" value="1"/>
</dbReference>
<evidence type="ECO:0008006" key="4">
    <source>
        <dbReference type="Google" id="ProtNLM"/>
    </source>
</evidence>
<organism evidence="2 3">
    <name type="scientific">Phomopsis amygdali</name>
    <name type="common">Fusicoccum amygdali</name>
    <dbReference type="NCBI Taxonomy" id="1214568"/>
    <lineage>
        <taxon>Eukaryota</taxon>
        <taxon>Fungi</taxon>
        <taxon>Dikarya</taxon>
        <taxon>Ascomycota</taxon>
        <taxon>Pezizomycotina</taxon>
        <taxon>Sordariomycetes</taxon>
        <taxon>Sordariomycetidae</taxon>
        <taxon>Diaporthales</taxon>
        <taxon>Diaporthaceae</taxon>
        <taxon>Diaporthe</taxon>
    </lineage>
</organism>
<feature type="compositionally biased region" description="Basic and acidic residues" evidence="1">
    <location>
        <begin position="261"/>
        <end position="270"/>
    </location>
</feature>
<dbReference type="EMBL" id="JAUJFL010000002">
    <property type="protein sequence ID" value="KAK2611248.1"/>
    <property type="molecule type" value="Genomic_DNA"/>
</dbReference>
<proteinExistence type="predicted"/>
<dbReference type="Gene3D" id="3.10.450.50">
    <property type="match status" value="1"/>
</dbReference>
<feature type="compositionally biased region" description="Gly residues" evidence="1">
    <location>
        <begin position="467"/>
        <end position="480"/>
    </location>
</feature>